<evidence type="ECO:0000259" key="5">
    <source>
        <dbReference type="PROSITE" id="PS51790"/>
    </source>
</evidence>
<feature type="region of interest" description="Disordered" evidence="4">
    <location>
        <begin position="34"/>
        <end position="58"/>
    </location>
</feature>
<dbReference type="GO" id="GO:0008270">
    <property type="term" value="F:zinc ion binding"/>
    <property type="evidence" value="ECO:0007669"/>
    <property type="project" value="UniProtKB-UniRule"/>
</dbReference>
<dbReference type="InterPro" id="IPR011057">
    <property type="entry name" value="Mss4-like_sf"/>
</dbReference>
<dbReference type="InterPro" id="IPR002579">
    <property type="entry name" value="Met_Sox_Rdtase_MsrB_dom"/>
</dbReference>
<feature type="binding site" evidence="3">
    <location>
        <position position="146"/>
    </location>
    <ligand>
        <name>Zn(2+)</name>
        <dbReference type="ChEBI" id="CHEBI:29105"/>
    </ligand>
</feature>
<dbReference type="NCBIfam" id="TIGR00357">
    <property type="entry name" value="peptide-methionine (R)-S-oxide reductase MsrB"/>
    <property type="match status" value="1"/>
</dbReference>
<feature type="compositionally biased region" description="Basic and acidic residues" evidence="4">
    <location>
        <begin position="186"/>
        <end position="199"/>
    </location>
</feature>
<feature type="region of interest" description="Disordered" evidence="4">
    <location>
        <begin position="186"/>
        <end position="218"/>
    </location>
</feature>
<accession>A0A5C6FMB8</accession>
<evidence type="ECO:0000256" key="2">
    <source>
        <dbReference type="ARBA" id="ARBA00048488"/>
    </source>
</evidence>
<feature type="compositionally biased region" description="Acidic residues" evidence="4">
    <location>
        <begin position="200"/>
        <end position="210"/>
    </location>
</feature>
<evidence type="ECO:0000256" key="3">
    <source>
        <dbReference type="HAMAP-Rule" id="MF_01400"/>
    </source>
</evidence>
<feature type="active site" description="Nucleophile" evidence="3">
    <location>
        <position position="169"/>
    </location>
</feature>
<evidence type="ECO:0000256" key="1">
    <source>
        <dbReference type="ARBA" id="ARBA00023002"/>
    </source>
</evidence>
<keyword evidence="3" id="KW-0862">Zinc</keyword>
<dbReference type="InterPro" id="IPR028427">
    <property type="entry name" value="Met_Sox_Rdtase_MsrB"/>
</dbReference>
<dbReference type="FunFam" id="2.170.150.20:FF:000003">
    <property type="entry name" value="Peptide methionine sulfoxide reductase MsrB"/>
    <property type="match status" value="1"/>
</dbReference>
<gene>
    <name evidence="6" type="primary">msrB_2</name>
    <name evidence="3" type="synonym">msrB</name>
    <name evidence="6" type="ORF">V7x_33940</name>
</gene>
<feature type="binding site" evidence="3">
    <location>
        <position position="97"/>
    </location>
    <ligand>
        <name>Zn(2+)</name>
        <dbReference type="ChEBI" id="CHEBI:29105"/>
    </ligand>
</feature>
<dbReference type="PANTHER" id="PTHR10173">
    <property type="entry name" value="METHIONINE SULFOXIDE REDUCTASE"/>
    <property type="match status" value="1"/>
</dbReference>
<dbReference type="PANTHER" id="PTHR10173:SF52">
    <property type="entry name" value="METHIONINE-R-SULFOXIDE REDUCTASE B1"/>
    <property type="match status" value="1"/>
</dbReference>
<feature type="binding site" evidence="3">
    <location>
        <position position="100"/>
    </location>
    <ligand>
        <name>Zn(2+)</name>
        <dbReference type="ChEBI" id="CHEBI:29105"/>
    </ligand>
</feature>
<dbReference type="GO" id="GO:0030091">
    <property type="term" value="P:protein repair"/>
    <property type="evidence" value="ECO:0007669"/>
    <property type="project" value="InterPro"/>
</dbReference>
<dbReference type="GO" id="GO:0005737">
    <property type="term" value="C:cytoplasm"/>
    <property type="evidence" value="ECO:0007669"/>
    <property type="project" value="TreeGrafter"/>
</dbReference>
<dbReference type="EC" id="1.8.4.12" evidence="3"/>
<dbReference type="GO" id="GO:0033743">
    <property type="term" value="F:peptide-methionine (R)-S-oxide reductase activity"/>
    <property type="evidence" value="ECO:0007669"/>
    <property type="project" value="UniProtKB-UniRule"/>
</dbReference>
<name>A0A5C6FMB8_9PLAN</name>
<feature type="binding site" evidence="3">
    <location>
        <position position="149"/>
    </location>
    <ligand>
        <name>Zn(2+)</name>
        <dbReference type="ChEBI" id="CHEBI:29105"/>
    </ligand>
</feature>
<dbReference type="SUPFAM" id="SSF51316">
    <property type="entry name" value="Mss4-like"/>
    <property type="match status" value="1"/>
</dbReference>
<dbReference type="AlphaFoldDB" id="A0A5C6FMB8"/>
<evidence type="ECO:0000313" key="6">
    <source>
        <dbReference type="EMBL" id="TWU61706.1"/>
    </source>
</evidence>
<keyword evidence="1 3" id="KW-0560">Oxidoreductase</keyword>
<feature type="domain" description="MsrB" evidence="5">
    <location>
        <begin position="58"/>
        <end position="180"/>
    </location>
</feature>
<sequence>MQRKSLFSILSAAAIVAVLTGVWGSVDSRAVLAQDSDSSRKQSGAAEEKAKPYRPKSKAQLRRELSPIQYNVTQNEGTEPAFQNRYWNNKREGQYECVVCGQPLFTSKTKFKSGTGWPSFFAPLSPDSVGTKKDWKLFYTRVEVHCSRCKAHLGHVFEDGPRPTGLRYCMNSASLNFVDQATLDRRKAEQEAAKKKAAESEDAESTETSDEASAADAE</sequence>
<dbReference type="Pfam" id="PF01641">
    <property type="entry name" value="SelR"/>
    <property type="match status" value="1"/>
</dbReference>
<evidence type="ECO:0000313" key="7">
    <source>
        <dbReference type="Proteomes" id="UP000316476"/>
    </source>
</evidence>
<dbReference type="RefSeq" id="WP_146414521.1">
    <property type="nucleotide sequence ID" value="NZ_SJPZ01000002.1"/>
</dbReference>
<comment type="caution">
    <text evidence="6">The sequence shown here is derived from an EMBL/GenBank/DDBJ whole genome shotgun (WGS) entry which is preliminary data.</text>
</comment>
<keyword evidence="3" id="KW-0479">Metal-binding</keyword>
<comment type="catalytic activity">
    <reaction evidence="2 3">
        <text>L-methionyl-[protein] + [thioredoxin]-disulfide + H2O = L-methionyl-(R)-S-oxide-[protein] + [thioredoxin]-dithiol</text>
        <dbReference type="Rhea" id="RHEA:24164"/>
        <dbReference type="Rhea" id="RHEA-COMP:10698"/>
        <dbReference type="Rhea" id="RHEA-COMP:10700"/>
        <dbReference type="Rhea" id="RHEA-COMP:12313"/>
        <dbReference type="Rhea" id="RHEA-COMP:12314"/>
        <dbReference type="ChEBI" id="CHEBI:15377"/>
        <dbReference type="ChEBI" id="CHEBI:16044"/>
        <dbReference type="ChEBI" id="CHEBI:29950"/>
        <dbReference type="ChEBI" id="CHEBI:45764"/>
        <dbReference type="ChEBI" id="CHEBI:50058"/>
        <dbReference type="EC" id="1.8.4.12"/>
    </reaction>
</comment>
<dbReference type="GO" id="GO:0006979">
    <property type="term" value="P:response to oxidative stress"/>
    <property type="evidence" value="ECO:0007669"/>
    <property type="project" value="InterPro"/>
</dbReference>
<dbReference type="PROSITE" id="PS51790">
    <property type="entry name" value="MSRB"/>
    <property type="match status" value="1"/>
</dbReference>
<dbReference type="OrthoDB" id="4174719at2"/>
<dbReference type="Gene3D" id="2.170.150.20">
    <property type="entry name" value="Peptide methionine sulfoxide reductase"/>
    <property type="match status" value="1"/>
</dbReference>
<comment type="similarity">
    <text evidence="3">Belongs to the MsrB Met sulfoxide reductase family.</text>
</comment>
<protein>
    <recommendedName>
        <fullName evidence="3">Peptide methionine sulfoxide reductase MsrB</fullName>
        <ecNumber evidence="3">1.8.4.12</ecNumber>
    </recommendedName>
    <alternativeName>
        <fullName evidence="3">Peptide-methionine (R)-S-oxide reductase</fullName>
    </alternativeName>
</protein>
<reference evidence="6 7" key="1">
    <citation type="submission" date="2019-02" db="EMBL/GenBank/DDBJ databases">
        <title>Deep-cultivation of Planctomycetes and their phenomic and genomic characterization uncovers novel biology.</title>
        <authorList>
            <person name="Wiegand S."/>
            <person name="Jogler M."/>
            <person name="Boedeker C."/>
            <person name="Pinto D."/>
            <person name="Vollmers J."/>
            <person name="Rivas-Marin E."/>
            <person name="Kohn T."/>
            <person name="Peeters S.H."/>
            <person name="Heuer A."/>
            <person name="Rast P."/>
            <person name="Oberbeckmann S."/>
            <person name="Bunk B."/>
            <person name="Jeske O."/>
            <person name="Meyerdierks A."/>
            <person name="Storesund J.E."/>
            <person name="Kallscheuer N."/>
            <person name="Luecker S."/>
            <person name="Lage O.M."/>
            <person name="Pohl T."/>
            <person name="Merkel B.J."/>
            <person name="Hornburger P."/>
            <person name="Mueller R.-W."/>
            <person name="Bruemmer F."/>
            <person name="Labrenz M."/>
            <person name="Spormann A.M."/>
            <person name="Op Den Camp H."/>
            <person name="Overmann J."/>
            <person name="Amann R."/>
            <person name="Jetten M.S.M."/>
            <person name="Mascher T."/>
            <person name="Medema M.H."/>
            <person name="Devos D.P."/>
            <person name="Kaster A.-K."/>
            <person name="Ovreas L."/>
            <person name="Rohde M."/>
            <person name="Galperin M.Y."/>
            <person name="Jogler C."/>
        </authorList>
    </citation>
    <scope>NUCLEOTIDE SEQUENCE [LARGE SCALE GENOMIC DNA]</scope>
    <source>
        <strain evidence="6 7">V7</strain>
    </source>
</reference>
<proteinExistence type="inferred from homology"/>
<organism evidence="6 7">
    <name type="scientific">Crateriforma conspicua</name>
    <dbReference type="NCBI Taxonomy" id="2527996"/>
    <lineage>
        <taxon>Bacteria</taxon>
        <taxon>Pseudomonadati</taxon>
        <taxon>Planctomycetota</taxon>
        <taxon>Planctomycetia</taxon>
        <taxon>Planctomycetales</taxon>
        <taxon>Planctomycetaceae</taxon>
        <taxon>Crateriforma</taxon>
    </lineage>
</organism>
<dbReference type="HAMAP" id="MF_01400">
    <property type="entry name" value="MsrB"/>
    <property type="match status" value="1"/>
</dbReference>
<evidence type="ECO:0000256" key="4">
    <source>
        <dbReference type="SAM" id="MobiDB-lite"/>
    </source>
</evidence>
<dbReference type="EMBL" id="SJPZ01000002">
    <property type="protein sequence ID" value="TWU61706.1"/>
    <property type="molecule type" value="Genomic_DNA"/>
</dbReference>
<comment type="cofactor">
    <cofactor evidence="3">
        <name>Zn(2+)</name>
        <dbReference type="ChEBI" id="CHEBI:29105"/>
    </cofactor>
    <text evidence="3">Binds 1 zinc ion per subunit. The zinc ion is important for the structural integrity of the protein.</text>
</comment>
<dbReference type="Proteomes" id="UP000316476">
    <property type="component" value="Unassembled WGS sequence"/>
</dbReference>